<keyword evidence="2" id="KW-0175">Coiled coil</keyword>
<dbReference type="InterPro" id="IPR010273">
    <property type="entry name" value="DUF881"/>
</dbReference>
<dbReference type="PANTHER" id="PTHR37313:SF2">
    <property type="entry name" value="UPF0749 PROTEIN YLXX"/>
    <property type="match status" value="1"/>
</dbReference>
<sequence>MMLKFKNWPLSLAVVFLVLGLLLSLQFRTQRLLASSLEAQKTTDLITMWKNLSTKRNQLQGEIAQLQQQLFTLKTNSSQSSETETSMEKELARLQMNTGLAAVKGPGITVTITGDAPLLYYDLVDLVNELWASGAEAIAVNDHRISAYTTISDQQDGPRNYITIDGQRLLYPIVIKAIGDPQTLDKGLTFTGGLIDNLNNLYKIYPIIKKEQDLQLPATSLPSWHYAKPAPPSAPAGDQNGK</sequence>
<reference evidence="5 7" key="2">
    <citation type="submission" date="2019-05" db="EMBL/GenBank/DDBJ databases">
        <title>Genome sequence of Moorella thermoacetica ATCC 33924.</title>
        <authorList>
            <person name="Poehlein A."/>
            <person name="Bengelsdorf F.R."/>
            <person name="Duerre P."/>
            <person name="Daniel R."/>
        </authorList>
    </citation>
    <scope>NUCLEOTIDE SEQUENCE [LARGE SCALE GENOMIC DNA]</scope>
    <source>
        <strain evidence="5 7">ATCC 33924</strain>
    </source>
</reference>
<dbReference type="Proteomes" id="UP000322283">
    <property type="component" value="Unassembled WGS sequence"/>
</dbReference>
<dbReference type="Pfam" id="PF05949">
    <property type="entry name" value="DUF881"/>
    <property type="match status" value="1"/>
</dbReference>
<organism evidence="4 6">
    <name type="scientific">Neomoorella thermoacetica</name>
    <name type="common">Clostridium thermoaceticum</name>
    <dbReference type="NCBI Taxonomy" id="1525"/>
    <lineage>
        <taxon>Bacteria</taxon>
        <taxon>Bacillati</taxon>
        <taxon>Bacillota</taxon>
        <taxon>Clostridia</taxon>
        <taxon>Neomoorellales</taxon>
        <taxon>Neomoorellaceae</taxon>
        <taxon>Neomoorella</taxon>
    </lineage>
</organism>
<dbReference type="RefSeq" id="WP_081328628.1">
    <property type="nucleotide sequence ID" value="NZ_CP017237.1"/>
</dbReference>
<evidence type="ECO:0000313" key="4">
    <source>
        <dbReference type="EMBL" id="AOQ25216.1"/>
    </source>
</evidence>
<name>A0AAC9MVZ3_NEOTH</name>
<protein>
    <recommendedName>
        <fullName evidence="8">DUF881 domain-containing protein</fullName>
    </recommendedName>
</protein>
<evidence type="ECO:0000313" key="5">
    <source>
        <dbReference type="EMBL" id="TYL11849.1"/>
    </source>
</evidence>
<comment type="similarity">
    <text evidence="1">Belongs to the UPF0749 family.</text>
</comment>
<accession>A0AAC9MVZ3</accession>
<dbReference type="AlphaFoldDB" id="A0AAC9MVZ3"/>
<evidence type="ECO:0000256" key="1">
    <source>
        <dbReference type="ARBA" id="ARBA00009108"/>
    </source>
</evidence>
<evidence type="ECO:0000256" key="3">
    <source>
        <dbReference type="SAM" id="MobiDB-lite"/>
    </source>
</evidence>
<keyword evidence="7" id="KW-1185">Reference proteome</keyword>
<reference evidence="4 6" key="1">
    <citation type="submission" date="2016-08" db="EMBL/GenBank/DDBJ databases">
        <title>Moorella thermoacetica DSM 103132.</title>
        <authorList>
            <person name="Jendresen C.B."/>
            <person name="Redl S.M."/>
            <person name="Jensen T.O."/>
            <person name="Nielsen A.T."/>
        </authorList>
    </citation>
    <scope>NUCLEOTIDE SEQUENCE [LARGE SCALE GENOMIC DNA]</scope>
    <source>
        <strain evidence="4 6">DSM 103132</strain>
    </source>
</reference>
<dbReference type="PANTHER" id="PTHR37313">
    <property type="entry name" value="UPF0749 PROTEIN RV1825"/>
    <property type="match status" value="1"/>
</dbReference>
<proteinExistence type="inferred from homology"/>
<dbReference type="Proteomes" id="UP000094598">
    <property type="component" value="Chromosome"/>
</dbReference>
<gene>
    <name evidence="4" type="ORF">Maut_02800</name>
    <name evidence="5" type="ORF">MTAT_22870</name>
</gene>
<dbReference type="Gene3D" id="3.30.70.1880">
    <property type="entry name" value="Protein of unknown function DUF881"/>
    <property type="match status" value="1"/>
</dbReference>
<dbReference type="EMBL" id="CP017019">
    <property type="protein sequence ID" value="AOQ25216.1"/>
    <property type="molecule type" value="Genomic_DNA"/>
</dbReference>
<evidence type="ECO:0000313" key="7">
    <source>
        <dbReference type="Proteomes" id="UP000322283"/>
    </source>
</evidence>
<feature type="region of interest" description="Disordered" evidence="3">
    <location>
        <begin position="223"/>
        <end position="242"/>
    </location>
</feature>
<evidence type="ECO:0000313" key="6">
    <source>
        <dbReference type="Proteomes" id="UP000094598"/>
    </source>
</evidence>
<evidence type="ECO:0000256" key="2">
    <source>
        <dbReference type="SAM" id="Coils"/>
    </source>
</evidence>
<evidence type="ECO:0008006" key="8">
    <source>
        <dbReference type="Google" id="ProtNLM"/>
    </source>
</evidence>
<feature type="coiled-coil region" evidence="2">
    <location>
        <begin position="49"/>
        <end position="76"/>
    </location>
</feature>
<dbReference type="EMBL" id="VCDX01000008">
    <property type="protein sequence ID" value="TYL11849.1"/>
    <property type="molecule type" value="Genomic_DNA"/>
</dbReference>